<feature type="coiled-coil region" evidence="1">
    <location>
        <begin position="56"/>
        <end position="83"/>
    </location>
</feature>
<feature type="region of interest" description="Disordered" evidence="2">
    <location>
        <begin position="1"/>
        <end position="39"/>
    </location>
</feature>
<accession>A0ABV6AT61</accession>
<dbReference type="RefSeq" id="WP_377265301.1">
    <property type="nucleotide sequence ID" value="NZ_JBHMAA010000034.1"/>
</dbReference>
<dbReference type="EMBL" id="JBHMAA010000034">
    <property type="protein sequence ID" value="MFB9952495.1"/>
    <property type="molecule type" value="Genomic_DNA"/>
</dbReference>
<feature type="compositionally biased region" description="Low complexity" evidence="2">
    <location>
        <begin position="17"/>
        <end position="32"/>
    </location>
</feature>
<protein>
    <submittedName>
        <fullName evidence="3">Uncharacterized protein</fullName>
    </submittedName>
</protein>
<proteinExistence type="predicted"/>
<gene>
    <name evidence="3" type="ORF">ACFFP0_26935</name>
</gene>
<sequence>MEIGGIGRDQWTRFAKTDTSSTSENTDTASAEQKGPAEEQYDRLVHGLTSLNEATDAADEEAKARAKKKLDEAKQQLQFLQRWGFDPEVIARQAAMLGVVVAAAAREFSDAVTGGSTAATNLTAGAAQSSGTGDADASDGGTQAAAEGTADGNRSYSQAEQAYRDVMDGDTSSSQPKLSSGDIRTATEFSAVARQIKALLEQAARRLREEKDGLATVPDTRSLDTAVNALSGTVSSMPAVSITI</sequence>
<dbReference type="Proteomes" id="UP001589692">
    <property type="component" value="Unassembled WGS sequence"/>
</dbReference>
<name>A0ABV6AT61_9HYPH</name>
<comment type="caution">
    <text evidence="3">The sequence shown here is derived from an EMBL/GenBank/DDBJ whole genome shotgun (WGS) entry which is preliminary data.</text>
</comment>
<feature type="compositionally biased region" description="Low complexity" evidence="2">
    <location>
        <begin position="126"/>
        <end position="146"/>
    </location>
</feature>
<feature type="region of interest" description="Disordered" evidence="2">
    <location>
        <begin position="126"/>
        <end position="156"/>
    </location>
</feature>
<organism evidence="3 4">
    <name type="scientific">Rhizobium puerariae</name>
    <dbReference type="NCBI Taxonomy" id="1585791"/>
    <lineage>
        <taxon>Bacteria</taxon>
        <taxon>Pseudomonadati</taxon>
        <taxon>Pseudomonadota</taxon>
        <taxon>Alphaproteobacteria</taxon>
        <taxon>Hyphomicrobiales</taxon>
        <taxon>Rhizobiaceae</taxon>
        <taxon>Rhizobium/Agrobacterium group</taxon>
        <taxon>Rhizobium</taxon>
    </lineage>
</organism>
<evidence type="ECO:0000313" key="4">
    <source>
        <dbReference type="Proteomes" id="UP001589692"/>
    </source>
</evidence>
<reference evidence="3 4" key="1">
    <citation type="submission" date="2024-09" db="EMBL/GenBank/DDBJ databases">
        <authorList>
            <person name="Sun Q."/>
            <person name="Mori K."/>
        </authorList>
    </citation>
    <scope>NUCLEOTIDE SEQUENCE [LARGE SCALE GENOMIC DNA]</scope>
    <source>
        <strain evidence="3 4">TBRC 4938</strain>
    </source>
</reference>
<evidence type="ECO:0000256" key="2">
    <source>
        <dbReference type="SAM" id="MobiDB-lite"/>
    </source>
</evidence>
<evidence type="ECO:0000313" key="3">
    <source>
        <dbReference type="EMBL" id="MFB9952495.1"/>
    </source>
</evidence>
<keyword evidence="1" id="KW-0175">Coiled coil</keyword>
<evidence type="ECO:0000256" key="1">
    <source>
        <dbReference type="SAM" id="Coils"/>
    </source>
</evidence>
<keyword evidence="4" id="KW-1185">Reference proteome</keyword>